<dbReference type="SUPFAM" id="SSF48371">
    <property type="entry name" value="ARM repeat"/>
    <property type="match status" value="1"/>
</dbReference>
<dbReference type="GO" id="GO:0010499">
    <property type="term" value="P:proteasomal ubiquitin-independent protein catabolic process"/>
    <property type="evidence" value="ECO:0007669"/>
    <property type="project" value="TreeGrafter"/>
</dbReference>
<evidence type="ECO:0000256" key="4">
    <source>
        <dbReference type="ARBA" id="ARBA00022490"/>
    </source>
</evidence>
<evidence type="ECO:0000256" key="3">
    <source>
        <dbReference type="ARBA" id="ARBA00005739"/>
    </source>
</evidence>
<evidence type="ECO:0000256" key="1">
    <source>
        <dbReference type="ARBA" id="ARBA00004123"/>
    </source>
</evidence>
<dbReference type="InterPro" id="IPR055455">
    <property type="entry name" value="HEAT_PSME4"/>
</dbReference>
<evidence type="ECO:0000256" key="2">
    <source>
        <dbReference type="ARBA" id="ARBA00004496"/>
    </source>
</evidence>
<evidence type="ECO:0000259" key="12">
    <source>
        <dbReference type="Pfam" id="PF16547"/>
    </source>
</evidence>
<evidence type="ECO:0000259" key="11">
    <source>
        <dbReference type="Pfam" id="PF16507"/>
    </source>
</evidence>
<dbReference type="GO" id="GO:0005829">
    <property type="term" value="C:cytosol"/>
    <property type="evidence" value="ECO:0007669"/>
    <property type="project" value="TreeGrafter"/>
</dbReference>
<feature type="domain" description="Proteasome activator complex subunit 4 C-terminal" evidence="10">
    <location>
        <begin position="1905"/>
        <end position="1993"/>
    </location>
</feature>
<keyword evidence="14" id="KW-0647">Proteasome</keyword>
<feature type="domain" description="Proteasome activator Blm10 middle HEAT repeats region" evidence="11">
    <location>
        <begin position="426"/>
        <end position="953"/>
    </location>
</feature>
<dbReference type="Pfam" id="PF11919">
    <property type="entry name" value="PSME4_C"/>
    <property type="match status" value="1"/>
</dbReference>
<dbReference type="InterPro" id="IPR032430">
    <property type="entry name" value="Blm10_mid"/>
</dbReference>
<dbReference type="InterPro" id="IPR016024">
    <property type="entry name" value="ARM-type_fold"/>
</dbReference>
<dbReference type="Pfam" id="PF16547">
    <property type="entry name" value="BLM10_N"/>
    <property type="match status" value="1"/>
</dbReference>
<sequence>MVPPVPSSPRGYGSFTNSMIVSETPRKRSRREGSRSASESNTPPKMDDEDGSGRSHPQFAQHLLSNGASSEAMSRATSPGLGFGSNGVDLEREKRYRPRTFPYFKLLPYNVEEEGERNAALEEILKQLYIAIEAEDISPGAVHWTRELKGWLNLKFEITRALRIKLVNLYYMLSLAPGIDYTASERFESMFRYLIKQHYLKPGQDLVLDWRPLWKQLMNIVLPSEIAANQGGRKRSHKHISSLCSYAYSYFDPRERQPMLEEILPYFSTSEITGAFIVLGSLNLLLPTYPSPDEPGHLQPQDYLPTLFHLWSLVNRSKVFDVLFFDIFSRLARDSLAYEHVQFSEHGIFTKDQSDLIFTALLRLTEIPVGQASSPYSSIVDLGSGLGMYLEKDKRKNPVGYSIARWIVMSLSPACLDKPGSILSNLEGMLESIDTFFHPSNQGAWTEILAQIVFHLVDFFVMRMNREQSGELDLPKERQINDELKKRFVLSLKEVMFMGLFSKRAKSLNYFFGAIQGLSYLEPHLILPGALQRFYPSLQGLVEVHRTQSSLCGLQMTANVMARHKGLRCHITALLALALPGIDANDLSKTMHTLNFIQAVAYSVPFVDLTKDREDIHDSSLAIQWVQGEMERMEREGPNISIDYRTELSDEDEANIVRSSTAGFGEFVLSLLGRIFTLLENLPELSRVRSGSPEESVINTLPAALSPLFQSLSPEIFDQALEKVATFVGGHVVHQARDAMAFICNALCKANPEKTLKIFVPMLVVGIRNEIDYNDAASDRSSGADVLPRDRALVWHISMLSMIIVHVGDGLMPYKKELFDVALYMQEKCKGIPTVHVSNYIHHLLLNLTLIYPVDGALYEPDVIARGLDVEDWGKITKPSDLTVNWHLPSQAEIEFAVELFESQVITATERLTNLIGENPTVSRKGKNKEWSDEVSRNLSQLRLILAGIATLFDPKKASGQKIQDLDGDTPMDSVDQVEEDEDPLAEAAEDEETRPQFHYRAGYLLEKNSTTYNHIHQRREDVGHLLSKIHTFLTTNQEDDVACFTALYSTYRTWITDVGNERSAHTLERVIKLYDADIRAFKVSGLRKAYPRPLLIKRAGIYHFQRAKHNSSARQKSDLDKTLLLDLALSAVSLYAEVRINAQSALESALKSLVGGRPLVIPPLLAVFRNALEENNHDRIKGCLYTLLFSTLTKTISKDWRFAPDLIELYIKTASVDKASIQKISNSALYGGLLEFGKGMESFMVIKQDVVNVFEPKDDVSAKITSRHEFLVKRRKKVEAKKFKLAVDLTELSKTAHWKVAGRCTIFILNAGLRIQTLAPPSFIELAILGCIDEHPGLRAGYSEMILRIFSYIETRAIYDHSYEKYILEEEKPRNTVEVEVPRDDPLWTQKFLDGFTKPEIPEYYVDRDFPGWLVWGKNFKAMKGRPEEFTDYDELETTARKQIGNLLTRDWYKKYFGYMKQEPRDSTSDRFRVHHVMLLVSTFSLMFSGHSATTFEDVKELIKDTFEDGADKHQHRATSEILAGLMLSALSWPLETRNKIWDYAVPIMLQVFADGLTPENMTYWMTCLHMLISGKDPRQAHEIFDKLSSFLLDMSSNAAFKESAKVQLLEFAIQDAGWHFRSEKPILEDFLENIDHPYKSVREAIGRTIAAIYRTRYYEAFKDVDALLTANKASSSIGLKPYVPTDEFSASIKDVFDRLEVWRGERTPGQNTPSSYTQGSKTVLLWLDTTLQSQECTQLLDFFPDVFMEQLLHMMDVKEDLELQQLSYLVYRHLPNIPFRAGEDGPFISALIRIGKVATSWHQRLRTLINMQVIYFRRIFLIKPEQQQALFDAVADMLEDQQHEVRMGASTTLAGMIRCSPVALRNNVILSLKKKFTNALVKNPMPKKTTGVSTPVNTNQQVIRRHAAVLGLGSLVTAFPYATPPPEWMPEILAMLASRAANDAGAIGKTVKTILADFKKTRQDTWVTDQRYFTPEQLEDLEGVLWKSYFA</sequence>
<dbReference type="InterPro" id="IPR021843">
    <property type="entry name" value="PSME4_C"/>
</dbReference>
<evidence type="ECO:0000259" key="13">
    <source>
        <dbReference type="Pfam" id="PF23096"/>
    </source>
</evidence>
<dbReference type="GO" id="GO:0000502">
    <property type="term" value="C:proteasome complex"/>
    <property type="evidence" value="ECO:0007669"/>
    <property type="project" value="UniProtKB-KW"/>
</dbReference>
<comment type="similarity">
    <text evidence="3">Belongs to the BLM10 family.</text>
</comment>
<dbReference type="EMBL" id="VNKQ01000009">
    <property type="protein sequence ID" value="KAG0648640.1"/>
    <property type="molecule type" value="Genomic_DNA"/>
</dbReference>
<feature type="region of interest" description="Disordered" evidence="9">
    <location>
        <begin position="1"/>
        <end position="88"/>
    </location>
</feature>
<dbReference type="Pfam" id="PF16507">
    <property type="entry name" value="HEAT_PSME4_mid"/>
    <property type="match status" value="1"/>
</dbReference>
<feature type="domain" description="Proteasome activator complex subunit 4-like HEAT repeat-like" evidence="13">
    <location>
        <begin position="1406"/>
        <end position="1612"/>
    </location>
</feature>
<keyword evidence="15" id="KW-1185">Reference proteome</keyword>
<evidence type="ECO:0000256" key="8">
    <source>
        <dbReference type="ARBA" id="ARBA00023242"/>
    </source>
</evidence>
<evidence type="ECO:0000256" key="6">
    <source>
        <dbReference type="ARBA" id="ARBA00022763"/>
    </source>
</evidence>
<comment type="subcellular location">
    <subcellularLocation>
        <location evidence="2">Cytoplasm</location>
    </subcellularLocation>
    <subcellularLocation>
        <location evidence="1">Nucleus</location>
    </subcellularLocation>
</comment>
<dbReference type="Pfam" id="PF23096">
    <property type="entry name" value="HEAT_PSME4"/>
    <property type="match status" value="1"/>
</dbReference>
<evidence type="ECO:0000313" key="14">
    <source>
        <dbReference type="EMBL" id="KAG0648640.1"/>
    </source>
</evidence>
<dbReference type="Proteomes" id="UP000785200">
    <property type="component" value="Unassembled WGS sequence"/>
</dbReference>
<feature type="compositionally biased region" description="Polar residues" evidence="9">
    <location>
        <begin position="63"/>
        <end position="77"/>
    </location>
</feature>
<dbReference type="InterPro" id="IPR032372">
    <property type="entry name" value="Blm10_N"/>
</dbReference>
<evidence type="ECO:0000256" key="7">
    <source>
        <dbReference type="ARBA" id="ARBA00023204"/>
    </source>
</evidence>
<dbReference type="GO" id="GO:0006281">
    <property type="term" value="P:DNA repair"/>
    <property type="evidence" value="ECO:0007669"/>
    <property type="project" value="UniProtKB-KW"/>
</dbReference>
<keyword evidence="8" id="KW-0539">Nucleus</keyword>
<evidence type="ECO:0000256" key="5">
    <source>
        <dbReference type="ARBA" id="ARBA00022737"/>
    </source>
</evidence>
<feature type="domain" description="Proteasome activator Blm10 N-terminal" evidence="12">
    <location>
        <begin position="70"/>
        <end position="140"/>
    </location>
</feature>
<organism evidence="14 15">
    <name type="scientific">Hyphodiscus hymeniophilus</name>
    <dbReference type="NCBI Taxonomy" id="353542"/>
    <lineage>
        <taxon>Eukaryota</taxon>
        <taxon>Fungi</taxon>
        <taxon>Dikarya</taxon>
        <taxon>Ascomycota</taxon>
        <taxon>Pezizomycotina</taxon>
        <taxon>Leotiomycetes</taxon>
        <taxon>Helotiales</taxon>
        <taxon>Hyphodiscaceae</taxon>
        <taxon>Hyphodiscus</taxon>
    </lineage>
</organism>
<accession>A0A9P6VJ49</accession>
<keyword evidence="4" id="KW-0963">Cytoplasm</keyword>
<proteinExistence type="inferred from homology"/>
<keyword evidence="7" id="KW-0234">DNA repair</keyword>
<keyword evidence="5" id="KW-0677">Repeat</keyword>
<dbReference type="OrthoDB" id="17907at2759"/>
<name>A0A9P6VJ49_9HELO</name>
<comment type="caution">
    <text evidence="14">The sequence shown here is derived from an EMBL/GenBank/DDBJ whole genome shotgun (WGS) entry which is preliminary data.</text>
</comment>
<dbReference type="InterPro" id="IPR035309">
    <property type="entry name" value="PSME4"/>
</dbReference>
<dbReference type="GO" id="GO:0070628">
    <property type="term" value="F:proteasome binding"/>
    <property type="evidence" value="ECO:0007669"/>
    <property type="project" value="InterPro"/>
</dbReference>
<evidence type="ECO:0000259" key="10">
    <source>
        <dbReference type="Pfam" id="PF11919"/>
    </source>
</evidence>
<gene>
    <name evidence="14" type="ORF">D0Z07_4686</name>
</gene>
<keyword evidence="6" id="KW-0227">DNA damage</keyword>
<reference evidence="14" key="1">
    <citation type="submission" date="2019-07" db="EMBL/GenBank/DDBJ databases">
        <title>Hyphodiscus hymeniophilus genome sequencing and assembly.</title>
        <authorList>
            <person name="Kramer G."/>
            <person name="Nodwell J."/>
        </authorList>
    </citation>
    <scope>NUCLEOTIDE SEQUENCE</scope>
    <source>
        <strain evidence="14">ATCC 34498</strain>
    </source>
</reference>
<dbReference type="PANTHER" id="PTHR32170">
    <property type="entry name" value="PROTEASOME ACTIVATOR COMPLEX SUBUNIT 4"/>
    <property type="match status" value="1"/>
</dbReference>
<dbReference type="GO" id="GO:0016504">
    <property type="term" value="F:peptidase activator activity"/>
    <property type="evidence" value="ECO:0007669"/>
    <property type="project" value="InterPro"/>
</dbReference>
<evidence type="ECO:0000256" key="9">
    <source>
        <dbReference type="SAM" id="MobiDB-lite"/>
    </source>
</evidence>
<dbReference type="PANTHER" id="PTHR32170:SF3">
    <property type="entry name" value="PROTEASOME ACTIVATOR COMPLEX SUBUNIT 4"/>
    <property type="match status" value="1"/>
</dbReference>
<dbReference type="GO" id="GO:0005634">
    <property type="term" value="C:nucleus"/>
    <property type="evidence" value="ECO:0007669"/>
    <property type="project" value="UniProtKB-SubCell"/>
</dbReference>
<protein>
    <submittedName>
        <fullName evidence="14">Proteasome activator complex subunit 4</fullName>
    </submittedName>
</protein>
<evidence type="ECO:0000313" key="15">
    <source>
        <dbReference type="Proteomes" id="UP000785200"/>
    </source>
</evidence>